<keyword evidence="2" id="KW-0378">Hydrolase</keyword>
<organism evidence="6 7">
    <name type="scientific">Stachybotrys chartarum (strain CBS 109288 / IBT 7711)</name>
    <name type="common">Toxic black mold</name>
    <name type="synonym">Stilbospora chartarum</name>
    <dbReference type="NCBI Taxonomy" id="1280523"/>
    <lineage>
        <taxon>Eukaryota</taxon>
        <taxon>Fungi</taxon>
        <taxon>Dikarya</taxon>
        <taxon>Ascomycota</taxon>
        <taxon>Pezizomycotina</taxon>
        <taxon>Sordariomycetes</taxon>
        <taxon>Hypocreomycetidae</taxon>
        <taxon>Hypocreales</taxon>
        <taxon>Stachybotryaceae</taxon>
        <taxon>Stachybotrys</taxon>
    </lineage>
</organism>
<dbReference type="OrthoDB" id="425534at2759"/>
<evidence type="ECO:0000313" key="7">
    <source>
        <dbReference type="Proteomes" id="UP000028045"/>
    </source>
</evidence>
<evidence type="ECO:0000256" key="2">
    <source>
        <dbReference type="ARBA" id="ARBA00022801"/>
    </source>
</evidence>
<dbReference type="GO" id="GO:0016787">
    <property type="term" value="F:hydrolase activity"/>
    <property type="evidence" value="ECO:0007669"/>
    <property type="project" value="UniProtKB-KW"/>
</dbReference>
<dbReference type="HOGENOM" id="CLU_013364_5_2_1"/>
<evidence type="ECO:0008006" key="8">
    <source>
        <dbReference type="Google" id="ProtNLM"/>
    </source>
</evidence>
<feature type="domain" description="Peptidase S33 tripeptidyl aminopeptidase-like C-terminal" evidence="5">
    <location>
        <begin position="513"/>
        <end position="613"/>
    </location>
</feature>
<dbReference type="InterPro" id="IPR013595">
    <property type="entry name" value="Pept_S33_TAP-like_C"/>
</dbReference>
<evidence type="ECO:0000259" key="4">
    <source>
        <dbReference type="Pfam" id="PF00561"/>
    </source>
</evidence>
<dbReference type="InterPro" id="IPR029058">
    <property type="entry name" value="AB_hydrolase_fold"/>
</dbReference>
<dbReference type="Gene3D" id="3.40.50.1820">
    <property type="entry name" value="alpha/beta hydrolase"/>
    <property type="match status" value="1"/>
</dbReference>
<dbReference type="SUPFAM" id="SSF53474">
    <property type="entry name" value="alpha/beta-Hydrolases"/>
    <property type="match status" value="1"/>
</dbReference>
<proteinExistence type="inferred from homology"/>
<dbReference type="InterPro" id="IPR000073">
    <property type="entry name" value="AB_hydrolase_1"/>
</dbReference>
<evidence type="ECO:0000256" key="1">
    <source>
        <dbReference type="ARBA" id="ARBA00010088"/>
    </source>
</evidence>
<comment type="similarity">
    <text evidence="1">Belongs to the peptidase S33 family.</text>
</comment>
<dbReference type="AlphaFoldDB" id="A0A084BB57"/>
<dbReference type="Pfam" id="PF00561">
    <property type="entry name" value="Abhydrolase_1"/>
    <property type="match status" value="1"/>
</dbReference>
<feature type="transmembrane region" description="Helical" evidence="3">
    <location>
        <begin position="32"/>
        <end position="51"/>
    </location>
</feature>
<keyword evidence="7" id="KW-1185">Reference proteome</keyword>
<dbReference type="InterPro" id="IPR051601">
    <property type="entry name" value="Serine_prot/Carboxylest_S33"/>
</dbReference>
<evidence type="ECO:0000259" key="5">
    <source>
        <dbReference type="Pfam" id="PF08386"/>
    </source>
</evidence>
<protein>
    <recommendedName>
        <fullName evidence="8">Peptidase S33 tripeptidyl aminopeptidase-like C-terminal domain-containing protein</fullName>
    </recommendedName>
</protein>
<evidence type="ECO:0000313" key="6">
    <source>
        <dbReference type="EMBL" id="KEY74786.1"/>
    </source>
</evidence>
<evidence type="ECO:0000256" key="3">
    <source>
        <dbReference type="SAM" id="Phobius"/>
    </source>
</evidence>
<keyword evidence="3" id="KW-0472">Membrane</keyword>
<dbReference type="Proteomes" id="UP000028045">
    <property type="component" value="Unassembled WGS sequence"/>
</dbReference>
<dbReference type="PANTHER" id="PTHR43248">
    <property type="entry name" value="2-SUCCINYL-6-HYDROXY-2,4-CYCLOHEXADIENE-1-CARBOXYLATE SYNTHASE"/>
    <property type="match status" value="1"/>
</dbReference>
<reference evidence="6 7" key="1">
    <citation type="journal article" date="2014" name="BMC Genomics">
        <title>Comparative genome sequencing reveals chemotype-specific gene clusters in the toxigenic black mold Stachybotrys.</title>
        <authorList>
            <person name="Semeiks J."/>
            <person name="Borek D."/>
            <person name="Otwinowski Z."/>
            <person name="Grishin N.V."/>
        </authorList>
    </citation>
    <scope>NUCLEOTIDE SEQUENCE [LARGE SCALE GENOMIC DNA]</scope>
    <source>
        <strain evidence="7">CBS 109288 / IBT 7711</strain>
    </source>
</reference>
<feature type="domain" description="AB hydrolase-1" evidence="4">
    <location>
        <begin position="299"/>
        <end position="385"/>
    </location>
</feature>
<dbReference type="Pfam" id="PF08386">
    <property type="entry name" value="Abhydrolase_4"/>
    <property type="match status" value="1"/>
</dbReference>
<dbReference type="EMBL" id="KL647490">
    <property type="protein sequence ID" value="KEY74786.1"/>
    <property type="molecule type" value="Genomic_DNA"/>
</dbReference>
<dbReference type="PANTHER" id="PTHR43248:SF25">
    <property type="entry name" value="AB HYDROLASE-1 DOMAIN-CONTAINING PROTEIN-RELATED"/>
    <property type="match status" value="1"/>
</dbReference>
<sequence>MGDSASSTALRNPLFSIDEILRGKTLELARRTCTVIFTSLLALILLRGWLWRYPPAISTRTHALDYGGGFGFGDFPASRQLEWHPCFKEMGPTYQCARLVVPLNTQQQATLSNDELNVELALVMLPGRNHTHPSQYSPTPLLFNPGGPGTSGVDVILWLGSYIQKIVGFDQDIIAFDPRGIGYTRPRADCWTKSRTPESSKDIWNRFILRQTWGVGIDTMRSITNIAFNHAISFLDAQVRAVSRLCDAMHTELGDSSIFPHLGNTHTARDILRIIDVWDDWRSSDPVITDHGLDESLSRNLVYWGFSYGTFLGATFAAMFPNRVGRIILDGVIDAVENVGPYWMNNTRDADKALGQFFHFCYKAKEACDFYRFEDSVDDIQQRYLSIMSFLEDSPQGFVDMGKFRPIVITSAHIKARIFASLYSPAIHGFPDIARVLNAAHEMNWGELLELSEAPDFPALCSAGNSEWSSLFAHYLPDDSNVAIACADMLHPINDSVAEIRSVYEQMSELSSFGGRWMELVFRCNGWSIKPSELPIWVPSRVATPINTSFPLLFIGNTYDPVTPLRNALSMALRFQDAGLIEHKTSGHCSYAAVSTCTLRAIRAYLRQGHVPPSPIVSDIDKPMGVGCHAK</sequence>
<gene>
    <name evidence="6" type="ORF">S7711_06684</name>
</gene>
<accession>A0A084BB57</accession>
<name>A0A084BB57_STACB</name>
<keyword evidence="3" id="KW-1133">Transmembrane helix</keyword>
<keyword evidence="3" id="KW-0812">Transmembrane</keyword>